<dbReference type="EMBL" id="JARHTQ010000046">
    <property type="protein sequence ID" value="MDF2261054.1"/>
    <property type="molecule type" value="Genomic_DNA"/>
</dbReference>
<comment type="caution">
    <text evidence="2">The sequence shown here is derived from an EMBL/GenBank/DDBJ whole genome shotgun (WGS) entry which is preliminary data.</text>
</comment>
<dbReference type="Proteomes" id="UP001220022">
    <property type="component" value="Unassembled WGS sequence"/>
</dbReference>
<sequence length="227" mass="23249">MLFAALGHGPAFAGHMAAAALDGATAACLLCWSCAVTARRHGPVRSVLVACAVFLVCAGVQPGAAVGPLDATAPAVTVLLAVLRRWPAPRTASRGGEGAEANLAVRMGVVARYVFTATAVAGPGPARRRDVLALSGPRRHAGRAHAPPPGSGRSGGVPERGGPRRVRVPDLVRGAGRAAADGGRRRGLRRRRVLRGPGPVDAYAIRRNRSASLVRGQVRQASSGRIA</sequence>
<protein>
    <submittedName>
        <fullName evidence="2">Uncharacterized protein</fullName>
    </submittedName>
</protein>
<proteinExistence type="predicted"/>
<keyword evidence="3" id="KW-1185">Reference proteome</keyword>
<reference evidence="2 3" key="1">
    <citation type="submission" date="2023-03" db="EMBL/GenBank/DDBJ databases">
        <title>Draft genome sequence of type strain Streptomyces ferralitis JCM 14344.</title>
        <authorList>
            <person name="Klaysubun C."/>
            <person name="Duangmal K."/>
        </authorList>
    </citation>
    <scope>NUCLEOTIDE SEQUENCE [LARGE SCALE GENOMIC DNA]</scope>
    <source>
        <strain evidence="2 3">JCM 14344</strain>
    </source>
</reference>
<evidence type="ECO:0000313" key="3">
    <source>
        <dbReference type="Proteomes" id="UP001220022"/>
    </source>
</evidence>
<gene>
    <name evidence="2" type="ORF">P2L57_36650</name>
</gene>
<evidence type="ECO:0000256" key="1">
    <source>
        <dbReference type="SAM" id="MobiDB-lite"/>
    </source>
</evidence>
<name>A0ABT5ZB97_9ACTN</name>
<feature type="region of interest" description="Disordered" evidence="1">
    <location>
        <begin position="136"/>
        <end position="193"/>
    </location>
</feature>
<accession>A0ABT5ZB97</accession>
<evidence type="ECO:0000313" key="2">
    <source>
        <dbReference type="EMBL" id="MDF2261054.1"/>
    </source>
</evidence>
<feature type="compositionally biased region" description="Low complexity" evidence="1">
    <location>
        <begin position="169"/>
        <end position="181"/>
    </location>
</feature>
<organism evidence="2 3">
    <name type="scientific">Streptantibioticus ferralitis</name>
    <dbReference type="NCBI Taxonomy" id="236510"/>
    <lineage>
        <taxon>Bacteria</taxon>
        <taxon>Bacillati</taxon>
        <taxon>Actinomycetota</taxon>
        <taxon>Actinomycetes</taxon>
        <taxon>Kitasatosporales</taxon>
        <taxon>Streptomycetaceae</taxon>
        <taxon>Streptantibioticus</taxon>
    </lineage>
</organism>
<dbReference type="RefSeq" id="WP_275822273.1">
    <property type="nucleotide sequence ID" value="NZ_BAAANM010000031.1"/>
</dbReference>